<dbReference type="InterPro" id="IPR013154">
    <property type="entry name" value="ADH-like_N"/>
</dbReference>
<accession>A0ABQ3MHU3</accession>
<gene>
    <name evidence="3" type="ORF">GCM10017774_40680</name>
</gene>
<proteinExistence type="predicted"/>
<dbReference type="PANTHER" id="PTHR11695:SF294">
    <property type="entry name" value="RETICULON-4-INTERACTING PROTEIN 1, MITOCHONDRIAL"/>
    <property type="match status" value="1"/>
</dbReference>
<evidence type="ECO:0000256" key="1">
    <source>
        <dbReference type="ARBA" id="ARBA00023002"/>
    </source>
</evidence>
<dbReference type="Proteomes" id="UP000605568">
    <property type="component" value="Unassembled WGS sequence"/>
</dbReference>
<keyword evidence="4" id="KW-1185">Reference proteome</keyword>
<dbReference type="InterPro" id="IPR050700">
    <property type="entry name" value="YIM1/Zinc_Alcohol_DH_Fams"/>
</dbReference>
<dbReference type="PROSITE" id="PS01162">
    <property type="entry name" value="QOR_ZETA_CRYSTAL"/>
    <property type="match status" value="1"/>
</dbReference>
<dbReference type="SMART" id="SM00829">
    <property type="entry name" value="PKS_ER"/>
    <property type="match status" value="1"/>
</dbReference>
<dbReference type="PANTHER" id="PTHR11695">
    <property type="entry name" value="ALCOHOL DEHYDROGENASE RELATED"/>
    <property type="match status" value="1"/>
</dbReference>
<dbReference type="Gene3D" id="3.90.180.10">
    <property type="entry name" value="Medium-chain alcohol dehydrogenases, catalytic domain"/>
    <property type="match status" value="1"/>
</dbReference>
<dbReference type="Pfam" id="PF13602">
    <property type="entry name" value="ADH_zinc_N_2"/>
    <property type="match status" value="1"/>
</dbReference>
<dbReference type="InterPro" id="IPR002364">
    <property type="entry name" value="Quin_OxRdtase/zeta-crystal_CS"/>
</dbReference>
<evidence type="ECO:0000313" key="4">
    <source>
        <dbReference type="Proteomes" id="UP000605568"/>
    </source>
</evidence>
<dbReference type="SUPFAM" id="SSF50129">
    <property type="entry name" value="GroES-like"/>
    <property type="match status" value="1"/>
</dbReference>
<dbReference type="Pfam" id="PF08240">
    <property type="entry name" value="ADH_N"/>
    <property type="match status" value="1"/>
</dbReference>
<dbReference type="SUPFAM" id="SSF51735">
    <property type="entry name" value="NAD(P)-binding Rossmann-fold domains"/>
    <property type="match status" value="1"/>
</dbReference>
<evidence type="ECO:0000259" key="2">
    <source>
        <dbReference type="SMART" id="SM00829"/>
    </source>
</evidence>
<comment type="caution">
    <text evidence="3">The sequence shown here is derived from an EMBL/GenBank/DDBJ whole genome shotgun (WGS) entry which is preliminary data.</text>
</comment>
<keyword evidence="1" id="KW-0560">Oxidoreductase</keyword>
<evidence type="ECO:0000313" key="3">
    <source>
        <dbReference type="EMBL" id="GHH43159.1"/>
    </source>
</evidence>
<dbReference type="InterPro" id="IPR036291">
    <property type="entry name" value="NAD(P)-bd_dom_sf"/>
</dbReference>
<name>A0ABQ3MHU3_9PSEU</name>
<feature type="domain" description="Enoyl reductase (ER)" evidence="2">
    <location>
        <begin position="10"/>
        <end position="326"/>
    </location>
</feature>
<reference evidence="4" key="1">
    <citation type="journal article" date="2019" name="Int. J. Syst. Evol. Microbiol.">
        <title>The Global Catalogue of Microorganisms (GCM) 10K type strain sequencing project: providing services to taxonomists for standard genome sequencing and annotation.</title>
        <authorList>
            <consortium name="The Broad Institute Genomics Platform"/>
            <consortium name="The Broad Institute Genome Sequencing Center for Infectious Disease"/>
            <person name="Wu L."/>
            <person name="Ma J."/>
        </authorList>
    </citation>
    <scope>NUCLEOTIDE SEQUENCE [LARGE SCALE GENOMIC DNA]</scope>
    <source>
        <strain evidence="4">CGMCC 4.7367</strain>
    </source>
</reference>
<protein>
    <submittedName>
        <fullName evidence="3">NADPH:quinone reductase</fullName>
    </submittedName>
</protein>
<dbReference type="EMBL" id="BNAR01000005">
    <property type="protein sequence ID" value="GHH43159.1"/>
    <property type="molecule type" value="Genomic_DNA"/>
</dbReference>
<dbReference type="InterPro" id="IPR011032">
    <property type="entry name" value="GroES-like_sf"/>
</dbReference>
<dbReference type="Gene3D" id="3.40.50.720">
    <property type="entry name" value="NAD(P)-binding Rossmann-like Domain"/>
    <property type="match status" value="1"/>
</dbReference>
<sequence length="328" mass="34999">MKAIVQDRYGSPDALEFRDVEPPTASGGEILVRVRAAAVNAYDWHVMRGDPHLARLTGIGFRRPRAKIRGRDFAGTVEAVGGDVRRFRPGDEVFGDLGTADGAFAEYVSVPEELVESKPAGLTFEQAAAIPLAGQTALKGLRDVGKLRQGQHVLINGASGGVGTFAVQIAKSLGATVTGVCRTRNADLVKSLGADHVIDYRTNDFTTTGRRHDLVFDLVGNHSLTALRRAVTPGGTIVLSGGGVFDGGSLLGPMRLMIGAKLRAPFVRDELFVLTTAAGRDHLTALRHLAETGGLTPVIDRTFTLAETRDALRYVETEHARAKVVITV</sequence>
<organism evidence="3 4">
    <name type="scientific">Lentzea cavernae</name>
    <dbReference type="NCBI Taxonomy" id="2020703"/>
    <lineage>
        <taxon>Bacteria</taxon>
        <taxon>Bacillati</taxon>
        <taxon>Actinomycetota</taxon>
        <taxon>Actinomycetes</taxon>
        <taxon>Pseudonocardiales</taxon>
        <taxon>Pseudonocardiaceae</taxon>
        <taxon>Lentzea</taxon>
    </lineage>
</organism>
<dbReference type="CDD" id="cd08267">
    <property type="entry name" value="MDR1"/>
    <property type="match status" value="1"/>
</dbReference>
<dbReference type="InterPro" id="IPR020843">
    <property type="entry name" value="ER"/>
</dbReference>
<dbReference type="RefSeq" id="WP_191299645.1">
    <property type="nucleotide sequence ID" value="NZ_BNAR01000005.1"/>
</dbReference>